<evidence type="ECO:0000313" key="2">
    <source>
        <dbReference type="Proteomes" id="UP000008721"/>
    </source>
</evidence>
<gene>
    <name evidence="1" type="ordered locus">Sulku_2166</name>
</gene>
<evidence type="ECO:0000313" key="1">
    <source>
        <dbReference type="EMBL" id="ADR34826.1"/>
    </source>
</evidence>
<dbReference type="Proteomes" id="UP000008721">
    <property type="component" value="Chromosome"/>
</dbReference>
<accession>E4U3C9</accession>
<dbReference type="EMBL" id="CP002355">
    <property type="protein sequence ID" value="ADR34826.1"/>
    <property type="molecule type" value="Genomic_DNA"/>
</dbReference>
<protein>
    <submittedName>
        <fullName evidence="1">Uncharacterized protein</fullName>
    </submittedName>
</protein>
<dbReference type="KEGG" id="sku:Sulku_2166"/>
<organism evidence="1 2">
    <name type="scientific">Sulfuricurvum kujiense (strain ATCC BAA-921 / DSM 16994 / JCM 11577 / YK-1)</name>
    <dbReference type="NCBI Taxonomy" id="709032"/>
    <lineage>
        <taxon>Bacteria</taxon>
        <taxon>Pseudomonadati</taxon>
        <taxon>Campylobacterota</taxon>
        <taxon>Epsilonproteobacteria</taxon>
        <taxon>Campylobacterales</taxon>
        <taxon>Sulfurimonadaceae</taxon>
        <taxon>Sulfuricurvum</taxon>
    </lineage>
</organism>
<name>E4U3C9_SULKY</name>
<reference evidence="1 2" key="1">
    <citation type="journal article" date="2012" name="Stand. Genomic Sci.">
        <title>Complete genome sequence of the sulfur compounds oxidizing chemolithoautotroph Sulfuricurvum kujiense type strain (YK-1(T)).</title>
        <authorList>
            <person name="Han C."/>
            <person name="Kotsyurbenko O."/>
            <person name="Chertkov O."/>
            <person name="Held B."/>
            <person name="Lapidus A."/>
            <person name="Nolan M."/>
            <person name="Lucas S."/>
            <person name="Hammon N."/>
            <person name="Deshpande S."/>
            <person name="Cheng J.F."/>
            <person name="Tapia R."/>
            <person name="Goodwin L.A."/>
            <person name="Pitluck S."/>
            <person name="Liolios K."/>
            <person name="Pagani I."/>
            <person name="Ivanova N."/>
            <person name="Mavromatis K."/>
            <person name="Mikhailova N."/>
            <person name="Pati A."/>
            <person name="Chen A."/>
            <person name="Palaniappan K."/>
            <person name="Land M."/>
            <person name="Hauser L."/>
            <person name="Chang Y.J."/>
            <person name="Jeffries C.D."/>
            <person name="Brambilla E.M."/>
            <person name="Rohde M."/>
            <person name="Spring S."/>
            <person name="Sikorski J."/>
            <person name="Goker M."/>
            <person name="Woyke T."/>
            <person name="Bristow J."/>
            <person name="Eisen J.A."/>
            <person name="Markowitz V."/>
            <person name="Hugenholtz P."/>
            <person name="Kyrpides N.C."/>
            <person name="Klenk H.P."/>
            <person name="Detter J.C."/>
        </authorList>
    </citation>
    <scope>NUCLEOTIDE SEQUENCE [LARGE SCALE GENOMIC DNA]</scope>
    <source>
        <strain evidence="2">ATCC BAA-921 / DSM 16994 / JCM 11577 / YK-1</strain>
    </source>
</reference>
<dbReference type="RefSeq" id="WP_013461023.1">
    <property type="nucleotide sequence ID" value="NC_014762.1"/>
</dbReference>
<dbReference type="HOGENOM" id="CLU_192691_0_0_7"/>
<proteinExistence type="predicted"/>
<keyword evidence="2" id="KW-1185">Reference proteome</keyword>
<dbReference type="AlphaFoldDB" id="E4U3C9"/>
<sequence>MFNVKMEKECGCFKRSGMDSIKTFGNKDDAMIEAKAWAEEMNETFCQKHNFTVAEEGNDLIIKVEMN</sequence>
<dbReference type="OrthoDB" id="5344242at2"/>